<protein>
    <submittedName>
        <fullName evidence="1">Uncharacterized protein</fullName>
    </submittedName>
</protein>
<evidence type="ECO:0000313" key="1">
    <source>
        <dbReference type="EMBL" id="PAV68695.1"/>
    </source>
</evidence>
<evidence type="ECO:0000313" key="2">
    <source>
        <dbReference type="Proteomes" id="UP000218231"/>
    </source>
</evidence>
<dbReference type="Pfam" id="PF09981">
    <property type="entry name" value="DUF2218"/>
    <property type="match status" value="1"/>
</dbReference>
<dbReference type="InterPro" id="IPR014543">
    <property type="entry name" value="UCP028291"/>
</dbReference>
<dbReference type="EMBL" id="LIAE01009705">
    <property type="protein sequence ID" value="PAV68695.1"/>
    <property type="molecule type" value="Genomic_DNA"/>
</dbReference>
<organism evidence="1 2">
    <name type="scientific">Diploscapter pachys</name>
    <dbReference type="NCBI Taxonomy" id="2018661"/>
    <lineage>
        <taxon>Eukaryota</taxon>
        <taxon>Metazoa</taxon>
        <taxon>Ecdysozoa</taxon>
        <taxon>Nematoda</taxon>
        <taxon>Chromadorea</taxon>
        <taxon>Rhabditida</taxon>
        <taxon>Rhabditina</taxon>
        <taxon>Rhabditomorpha</taxon>
        <taxon>Rhabditoidea</taxon>
        <taxon>Rhabditidae</taxon>
        <taxon>Diploscapter</taxon>
    </lineage>
</organism>
<dbReference type="Proteomes" id="UP000218231">
    <property type="component" value="Unassembled WGS sequence"/>
</dbReference>
<name>A0A2A2K433_9BILA</name>
<accession>A0A2A2K433</accession>
<sequence>MTVAFTEEEGTITFPTGSVLAMRADSESLDLVLTVPEGEDTGRMREVVASHLDRFAFREAPLTFDWREGLATGVRPVVQLQVRVEHRLVRRVPTILRGLGVAGFAHAGLQCRVGDDAFDRIGIARNVLRIDEEAGDAVLHQIDRARRARGDDGNAGGHGFGGDVAEGFGDRGVEEDVHRRDRAAEVVARLEAREDRVRGLLREPVFRRALADDEHLVRHAAAGELFHHLGKDVEPLFLHQPAEETDRDLMIGDAEAAAPGAIAAVRLEAFVIDAARPDGDRRGDAPFAERLAHAGAGRHDAIDAVVEARHDRLDHRNSGAETWMMLGANASRSSRVALGR</sequence>
<keyword evidence="2" id="KW-1185">Reference proteome</keyword>
<gene>
    <name evidence="1" type="ORF">WR25_11901</name>
</gene>
<dbReference type="Gene3D" id="3.30.310.50">
    <property type="entry name" value="Alpha-D-phosphohexomutase, C-terminal domain"/>
    <property type="match status" value="1"/>
</dbReference>
<reference evidence="1 2" key="1">
    <citation type="journal article" date="2017" name="Curr. Biol.">
        <title>Genome architecture and evolution of a unichromosomal asexual nematode.</title>
        <authorList>
            <person name="Fradin H."/>
            <person name="Zegar C."/>
            <person name="Gutwein M."/>
            <person name="Lucas J."/>
            <person name="Kovtun M."/>
            <person name="Corcoran D."/>
            <person name="Baugh L.R."/>
            <person name="Kiontke K."/>
            <person name="Gunsalus K."/>
            <person name="Fitch D.H."/>
            <person name="Piano F."/>
        </authorList>
    </citation>
    <scope>NUCLEOTIDE SEQUENCE [LARGE SCALE GENOMIC DNA]</scope>
    <source>
        <strain evidence="1">PF1309</strain>
    </source>
</reference>
<comment type="caution">
    <text evidence="1">The sequence shown here is derived from an EMBL/GenBank/DDBJ whole genome shotgun (WGS) entry which is preliminary data.</text>
</comment>
<dbReference type="AlphaFoldDB" id="A0A2A2K433"/>
<proteinExistence type="predicted"/>